<name>A0ABW9IST2_STRGJ</name>
<proteinExistence type="predicted"/>
<dbReference type="InterPro" id="IPR050789">
    <property type="entry name" value="Diverse_Enzym_Activities"/>
</dbReference>
<comment type="caution">
    <text evidence="2">The sequence shown here is derived from an EMBL/GenBank/DDBJ whole genome shotgun (WGS) entry which is preliminary data.</text>
</comment>
<dbReference type="Gene3D" id="3.40.710.10">
    <property type="entry name" value="DD-peptidase/beta-lactamase superfamily"/>
    <property type="match status" value="1"/>
</dbReference>
<feature type="domain" description="Beta-lactamase-related" evidence="1">
    <location>
        <begin position="6"/>
        <end position="359"/>
    </location>
</feature>
<gene>
    <name evidence="2" type="ORF">ACKI1S_35945</name>
</gene>
<sequence>MSDLYDLLRRYVDDGTVPGAVALVARGGRVETVAAGTFAFGGGSPMREDTLFRLASITKPVMAAALLTLVDEGRLALDEPVKGWLPELAAPRVVRTPQADLDDVVPARRDVTVEDLLTFRSGHGFPDDFSLPALQPLFTTLKSGLDPAHVPAPDAWMDHLSRIPMLHHPGEAWLYNTGSDIQGVLAARVSGQPLPEFMAERVLEPLGMSDTTFWVPADRLDRLPPLHRPGAQGVPEVMDAPDGQWSAPPAFPSGAGGLVSTARDWLAFARMVLAKGMADGRRVLSEESVHRMTTDHLTPGQRASCGLFLEGQGWGYGGAVDVDRVTPWNVPGRYGWVGGSGTSAHLIPADGTVAVLLTQMTMTGPTPPALMRDFWRLTAKR</sequence>
<accession>A0ABW9IST2</accession>
<keyword evidence="2" id="KW-0378">Hydrolase</keyword>
<dbReference type="Pfam" id="PF00144">
    <property type="entry name" value="Beta-lactamase"/>
    <property type="match status" value="1"/>
</dbReference>
<dbReference type="PANTHER" id="PTHR43283:SF3">
    <property type="entry name" value="BETA-LACTAMASE FAMILY PROTEIN (AFU_ORTHOLOGUE AFUA_5G07500)"/>
    <property type="match status" value="1"/>
</dbReference>
<dbReference type="Proteomes" id="UP001631993">
    <property type="component" value="Unassembled WGS sequence"/>
</dbReference>
<evidence type="ECO:0000313" key="2">
    <source>
        <dbReference type="EMBL" id="MFM9651535.1"/>
    </source>
</evidence>
<evidence type="ECO:0000259" key="1">
    <source>
        <dbReference type="Pfam" id="PF00144"/>
    </source>
</evidence>
<dbReference type="EC" id="3.-.-.-" evidence="2"/>
<protein>
    <submittedName>
        <fullName evidence="2">Serine hydrolase domain-containing protein</fullName>
        <ecNumber evidence="2">3.-.-.-</ecNumber>
    </submittedName>
</protein>
<organism evidence="2 3">
    <name type="scientific">Streptomyces galilaeus</name>
    <dbReference type="NCBI Taxonomy" id="33899"/>
    <lineage>
        <taxon>Bacteria</taxon>
        <taxon>Bacillati</taxon>
        <taxon>Actinomycetota</taxon>
        <taxon>Actinomycetes</taxon>
        <taxon>Kitasatosporales</taxon>
        <taxon>Streptomycetaceae</taxon>
        <taxon>Streptomyces</taxon>
    </lineage>
</organism>
<dbReference type="SUPFAM" id="SSF56601">
    <property type="entry name" value="beta-lactamase/transpeptidase-like"/>
    <property type="match status" value="1"/>
</dbReference>
<keyword evidence="3" id="KW-1185">Reference proteome</keyword>
<dbReference type="RefSeq" id="WP_369280183.1">
    <property type="nucleotide sequence ID" value="NZ_JBJVMW010000023.1"/>
</dbReference>
<dbReference type="EMBL" id="JBJVNE010000021">
    <property type="protein sequence ID" value="MFM9651535.1"/>
    <property type="molecule type" value="Genomic_DNA"/>
</dbReference>
<dbReference type="InterPro" id="IPR012338">
    <property type="entry name" value="Beta-lactam/transpept-like"/>
</dbReference>
<dbReference type="InterPro" id="IPR001466">
    <property type="entry name" value="Beta-lactam-related"/>
</dbReference>
<dbReference type="GO" id="GO:0016787">
    <property type="term" value="F:hydrolase activity"/>
    <property type="evidence" value="ECO:0007669"/>
    <property type="project" value="UniProtKB-KW"/>
</dbReference>
<dbReference type="PANTHER" id="PTHR43283">
    <property type="entry name" value="BETA-LACTAMASE-RELATED"/>
    <property type="match status" value="1"/>
</dbReference>
<reference evidence="2 3" key="1">
    <citation type="submission" date="2024-12" db="EMBL/GenBank/DDBJ databases">
        <title>Forecasting of Potato common scab and diversities of Pathogenic streptomyces spp. in china.</title>
        <authorList>
            <person name="Handique U."/>
            <person name="Wu J."/>
        </authorList>
    </citation>
    <scope>NUCLEOTIDE SEQUENCE [LARGE SCALE GENOMIC DNA]</scope>
    <source>
        <strain evidence="2 3">ZRIMU1585</strain>
    </source>
</reference>
<evidence type="ECO:0000313" key="3">
    <source>
        <dbReference type="Proteomes" id="UP001631993"/>
    </source>
</evidence>